<dbReference type="Proteomes" id="UP000433483">
    <property type="component" value="Unassembled WGS sequence"/>
</dbReference>
<dbReference type="Proteomes" id="UP000460718">
    <property type="component" value="Unassembled WGS sequence"/>
</dbReference>
<evidence type="ECO:0000313" key="5">
    <source>
        <dbReference type="EMBL" id="KAE9239590.1"/>
    </source>
</evidence>
<evidence type="ECO:0000313" key="7">
    <source>
        <dbReference type="Proteomes" id="UP000433483"/>
    </source>
</evidence>
<reference evidence="7 8" key="1">
    <citation type="submission" date="2018-08" db="EMBL/GenBank/DDBJ databases">
        <title>Genomic investigation of the strawberry pathogen Phytophthora fragariae indicates pathogenicity is determined by transcriptional variation in three key races.</title>
        <authorList>
            <person name="Adams T.M."/>
            <person name="Armitage A.D."/>
            <person name="Sobczyk M.K."/>
            <person name="Bates H.J."/>
            <person name="Dunwell J.M."/>
            <person name="Nellist C.F."/>
            <person name="Harrison R.J."/>
        </authorList>
    </citation>
    <scope>NUCLEOTIDE SEQUENCE [LARGE SCALE GENOMIC DNA]</scope>
    <source>
        <strain evidence="6 8">A4</strain>
        <strain evidence="5 9">BC-1</strain>
        <strain evidence="4 7">NOV-27</strain>
        <strain evidence="3 11">ONT-3</strain>
        <strain evidence="2 10">SCRP245</strain>
    </source>
</reference>
<dbReference type="EMBL" id="QXFX01000572">
    <property type="protein sequence ID" value="KAE9110931.1"/>
    <property type="molecule type" value="Genomic_DNA"/>
</dbReference>
<sequence>MMNSQPAKRPVSRPRIVKPTPLPTMRKGIVSEPVVVDHALEMVYDTPTNLKNMFMLFKLMDTRDVKMEFRLFGVRISGVGHLKQNVIDLNV</sequence>
<evidence type="ECO:0000313" key="9">
    <source>
        <dbReference type="Proteomes" id="UP000440367"/>
    </source>
</evidence>
<evidence type="ECO:0000313" key="10">
    <source>
        <dbReference type="Proteomes" id="UP000460718"/>
    </source>
</evidence>
<dbReference type="EMBL" id="QXFW01000449">
    <property type="protein sequence ID" value="KAE9011857.1"/>
    <property type="molecule type" value="Genomic_DNA"/>
</dbReference>
<evidence type="ECO:0000313" key="6">
    <source>
        <dbReference type="EMBL" id="KAE9308564.1"/>
    </source>
</evidence>
<dbReference type="AlphaFoldDB" id="A0A6A4DLX7"/>
<evidence type="ECO:0000313" key="2">
    <source>
        <dbReference type="EMBL" id="KAE9011857.1"/>
    </source>
</evidence>
<evidence type="ECO:0000313" key="4">
    <source>
        <dbReference type="EMBL" id="KAE9221656.1"/>
    </source>
</evidence>
<name>A0A6A4DLX7_9STRA</name>
<evidence type="ECO:0000313" key="8">
    <source>
        <dbReference type="Proteomes" id="UP000437068"/>
    </source>
</evidence>
<comment type="caution">
    <text evidence="6">The sequence shown here is derived from an EMBL/GenBank/DDBJ whole genome shotgun (WGS) entry which is preliminary data.</text>
</comment>
<keyword evidence="7" id="KW-1185">Reference proteome</keyword>
<feature type="region of interest" description="Disordered" evidence="1">
    <location>
        <begin position="1"/>
        <end position="24"/>
    </location>
</feature>
<dbReference type="EMBL" id="QXGB01000272">
    <property type="protein sequence ID" value="KAE9221656.1"/>
    <property type="molecule type" value="Genomic_DNA"/>
</dbReference>
<organism evidence="6 8">
    <name type="scientific">Phytophthora fragariae</name>
    <dbReference type="NCBI Taxonomy" id="53985"/>
    <lineage>
        <taxon>Eukaryota</taxon>
        <taxon>Sar</taxon>
        <taxon>Stramenopiles</taxon>
        <taxon>Oomycota</taxon>
        <taxon>Peronosporomycetes</taxon>
        <taxon>Peronosporales</taxon>
        <taxon>Peronosporaceae</taxon>
        <taxon>Phytophthora</taxon>
    </lineage>
</organism>
<evidence type="ECO:0000313" key="3">
    <source>
        <dbReference type="EMBL" id="KAE9110931.1"/>
    </source>
</evidence>
<gene>
    <name evidence="6" type="ORF">PF001_g11110</name>
    <name evidence="5" type="ORF">PF002_g10189</name>
    <name evidence="4" type="ORF">PF005_g7011</name>
    <name evidence="3" type="ORF">PF010_g10996</name>
    <name evidence="2" type="ORF">PF011_g9179</name>
</gene>
<dbReference type="Proteomes" id="UP000488956">
    <property type="component" value="Unassembled WGS sequence"/>
</dbReference>
<dbReference type="EMBL" id="QXGE01000577">
    <property type="protein sequence ID" value="KAE9308564.1"/>
    <property type="molecule type" value="Genomic_DNA"/>
</dbReference>
<dbReference type="EMBL" id="QXGD01000440">
    <property type="protein sequence ID" value="KAE9239590.1"/>
    <property type="molecule type" value="Genomic_DNA"/>
</dbReference>
<evidence type="ECO:0000256" key="1">
    <source>
        <dbReference type="SAM" id="MobiDB-lite"/>
    </source>
</evidence>
<dbReference type="Proteomes" id="UP000437068">
    <property type="component" value="Unassembled WGS sequence"/>
</dbReference>
<evidence type="ECO:0000313" key="11">
    <source>
        <dbReference type="Proteomes" id="UP000488956"/>
    </source>
</evidence>
<proteinExistence type="predicted"/>
<accession>A0A6A4DLX7</accession>
<protein>
    <submittedName>
        <fullName evidence="6">Uncharacterized protein</fullName>
    </submittedName>
</protein>
<dbReference type="Proteomes" id="UP000440367">
    <property type="component" value="Unassembled WGS sequence"/>
</dbReference>